<dbReference type="AlphaFoldDB" id="A0A1B2F5Y4"/>
<sequence>MAYDDKAHRHDHQVKVRLDDEDFHELKGYDLELKAQHSVLAREIILAALAFKKEHGHLPLINEKKARA</sequence>
<accession>A0A1B2F5Y4</accession>
<evidence type="ECO:0000313" key="1">
    <source>
        <dbReference type="EMBL" id="ANY87682.1"/>
    </source>
</evidence>
<dbReference type="RefSeq" id="WP_099593507.1">
    <property type="nucleotide sequence ID" value="NZ_CP016634.1"/>
</dbReference>
<dbReference type="EMBL" id="CP016634">
    <property type="protein sequence ID" value="ANY87682.1"/>
    <property type="molecule type" value="Genomic_DNA"/>
</dbReference>
<gene>
    <name evidence="1" type="ORF">IEC33019_2125</name>
</gene>
<organism evidence="1">
    <name type="scientific">Pseudomonas putida</name>
    <name type="common">Arthrobacter siderocapsulatus</name>
    <dbReference type="NCBI Taxonomy" id="303"/>
    <lineage>
        <taxon>Bacteria</taxon>
        <taxon>Pseudomonadati</taxon>
        <taxon>Pseudomonadota</taxon>
        <taxon>Gammaproteobacteria</taxon>
        <taxon>Pseudomonadales</taxon>
        <taxon>Pseudomonadaceae</taxon>
        <taxon>Pseudomonas</taxon>
    </lineage>
</organism>
<protein>
    <submittedName>
        <fullName evidence="1">Uncharacterized protein</fullName>
    </submittedName>
</protein>
<proteinExistence type="predicted"/>
<reference evidence="1" key="1">
    <citation type="submission" date="2016-07" db="EMBL/GenBank/DDBJ databases">
        <title>New class B carbapenemase carried by novel plasmid in Pseudomonas putida enviromental strain in eastern Amazonia.</title>
        <authorList>
            <person name="Souza C.O."/>
            <person name="Lima K.V."/>
            <person name="Brasiliense D.M."/>
            <person name="Perez-Chaparro P.J."/>
            <person name="Mamizuka E.M."/>
            <person name="Lima M.O."/>
            <person name="Lima L.N."/>
            <person name="McCulloch J.A."/>
        </authorList>
    </citation>
    <scope>NUCLEOTIDE SEQUENCE [LARGE SCALE GENOMIC DNA]</scope>
    <source>
        <strain evidence="1">IEC33019</strain>
    </source>
</reference>
<name>A0A1B2F5Y4_PSEPU</name>